<dbReference type="AlphaFoldDB" id="A0A543Q6A8"/>
<gene>
    <name evidence="5" type="primary">suhB_2</name>
    <name evidence="5" type="ORF">DLNHIDIE_01742</name>
</gene>
<evidence type="ECO:0000313" key="6">
    <source>
        <dbReference type="Proteomes" id="UP000315403"/>
    </source>
</evidence>
<dbReference type="GO" id="GO:0046872">
    <property type="term" value="F:metal ion binding"/>
    <property type="evidence" value="ECO:0007669"/>
    <property type="project" value="UniProtKB-KW"/>
</dbReference>
<keyword evidence="3 4" id="KW-0460">Magnesium</keyword>
<organism evidence="5 6">
    <name type="scientific">Acidithiobacillus thiooxidans ATCC 19377</name>
    <dbReference type="NCBI Taxonomy" id="637390"/>
    <lineage>
        <taxon>Bacteria</taxon>
        <taxon>Pseudomonadati</taxon>
        <taxon>Pseudomonadota</taxon>
        <taxon>Acidithiobacillia</taxon>
        <taxon>Acidithiobacillales</taxon>
        <taxon>Acidithiobacillaceae</taxon>
        <taxon>Acidithiobacillus</taxon>
    </lineage>
</organism>
<protein>
    <submittedName>
        <fullName evidence="5">Inositol-1-monophosphatase</fullName>
        <ecNumber evidence="5">3.1.3.25</ecNumber>
    </submittedName>
</protein>
<dbReference type="EMBL" id="SZUV01000001">
    <property type="protein sequence ID" value="TQN51861.1"/>
    <property type="molecule type" value="Genomic_DNA"/>
</dbReference>
<dbReference type="InterPro" id="IPR000760">
    <property type="entry name" value="Inositol_monophosphatase-like"/>
</dbReference>
<accession>A0A543Q6A8</accession>
<dbReference type="GO" id="GO:0046854">
    <property type="term" value="P:phosphatidylinositol phosphate biosynthetic process"/>
    <property type="evidence" value="ECO:0007669"/>
    <property type="project" value="InterPro"/>
</dbReference>
<dbReference type="GO" id="GO:0007165">
    <property type="term" value="P:signal transduction"/>
    <property type="evidence" value="ECO:0007669"/>
    <property type="project" value="TreeGrafter"/>
</dbReference>
<feature type="binding site" evidence="4">
    <location>
        <position position="92"/>
    </location>
    <ligand>
        <name>Mg(2+)</name>
        <dbReference type="ChEBI" id="CHEBI:18420"/>
        <label>1</label>
        <note>catalytic</note>
    </ligand>
</feature>
<comment type="cofactor">
    <cofactor evidence="4">
        <name>Mg(2+)</name>
        <dbReference type="ChEBI" id="CHEBI:18420"/>
    </cofactor>
</comment>
<dbReference type="EC" id="3.1.3.25" evidence="5"/>
<dbReference type="PANTHER" id="PTHR20854">
    <property type="entry name" value="INOSITOL MONOPHOSPHATASE"/>
    <property type="match status" value="1"/>
</dbReference>
<dbReference type="CDD" id="cd01637">
    <property type="entry name" value="IMPase_like"/>
    <property type="match status" value="1"/>
</dbReference>
<comment type="similarity">
    <text evidence="1">Belongs to the inositol monophosphatase superfamily.</text>
</comment>
<dbReference type="RefSeq" id="WP_142088023.1">
    <property type="nucleotide sequence ID" value="NZ_SZUV01000001.1"/>
</dbReference>
<sequence length="280" mass="31409">MSRINEIDQQWVGKLLRTSAERFVLPRFHTVVSSRKPDGSIVTSADIDSQNFLQDMLAARYPDIPLLGEEMPRAEQQSLLENSDALWCLDPLDGTSNFAAGVPVFGISLALLEKGHSVMGWIYDPVRAELFSAVQGKGAKIDGTLLQTREAPALKHCVGVVDYKRLERNLALRIIDERPFHSQRNFGSSVLEWCWLAAGRYHFYLHGAQQLWDRAAGALILQEAGGQISQFNGQALQEKDLKPRSVLATLDPNLHQTWRNWLEHVSDLPPSSQTRPIDLC</sequence>
<comment type="caution">
    <text evidence="5">The sequence shown here is derived from an EMBL/GenBank/DDBJ whole genome shotgun (WGS) entry which is preliminary data.</text>
</comment>
<dbReference type="Pfam" id="PF00459">
    <property type="entry name" value="Inositol_P"/>
    <property type="match status" value="1"/>
</dbReference>
<dbReference type="PRINTS" id="PR00377">
    <property type="entry name" value="IMPHPHTASES"/>
</dbReference>
<keyword evidence="2 4" id="KW-0479">Metal-binding</keyword>
<feature type="binding site" evidence="4">
    <location>
        <position position="93"/>
    </location>
    <ligand>
        <name>Mg(2+)</name>
        <dbReference type="ChEBI" id="CHEBI:18420"/>
        <label>2</label>
    </ligand>
</feature>
<evidence type="ECO:0000256" key="2">
    <source>
        <dbReference type="ARBA" id="ARBA00022723"/>
    </source>
</evidence>
<feature type="binding site" evidence="4">
    <location>
        <position position="69"/>
    </location>
    <ligand>
        <name>Mg(2+)</name>
        <dbReference type="ChEBI" id="CHEBI:18420"/>
        <label>1</label>
        <note>catalytic</note>
    </ligand>
</feature>
<dbReference type="SUPFAM" id="SSF56655">
    <property type="entry name" value="Carbohydrate phosphatase"/>
    <property type="match status" value="1"/>
</dbReference>
<evidence type="ECO:0000313" key="5">
    <source>
        <dbReference type="EMBL" id="TQN51861.1"/>
    </source>
</evidence>
<dbReference type="Gene3D" id="3.40.190.80">
    <property type="match status" value="1"/>
</dbReference>
<evidence type="ECO:0000256" key="3">
    <source>
        <dbReference type="ARBA" id="ARBA00022842"/>
    </source>
</evidence>
<name>A0A543Q6A8_ACITH</name>
<dbReference type="GO" id="GO:0006020">
    <property type="term" value="P:inositol metabolic process"/>
    <property type="evidence" value="ECO:0007669"/>
    <property type="project" value="TreeGrafter"/>
</dbReference>
<reference evidence="5 6" key="1">
    <citation type="submission" date="2019-03" db="EMBL/GenBank/DDBJ databases">
        <title>New insights into Acidothiobacillus thiooxidans sulfur metabolism through coupled gene expression, solution geochemistry, microscopy and spectroscopy analyses.</title>
        <authorList>
            <person name="Camacho D."/>
            <person name="Frazao R."/>
            <person name="Fouillen A."/>
            <person name="Nanci A."/>
            <person name="Lang B.F."/>
            <person name="Apte S.C."/>
            <person name="Baron C."/>
            <person name="Warren L.A."/>
        </authorList>
    </citation>
    <scope>NUCLEOTIDE SEQUENCE [LARGE SCALE GENOMIC DNA]</scope>
    <source>
        <strain evidence="5 6">ATCC 19377</strain>
    </source>
</reference>
<dbReference type="Gene3D" id="3.30.540.10">
    <property type="entry name" value="Fructose-1,6-Bisphosphatase, subunit A, domain 1"/>
    <property type="match status" value="1"/>
</dbReference>
<dbReference type="PROSITE" id="PS00630">
    <property type="entry name" value="IMP_2"/>
    <property type="match status" value="1"/>
</dbReference>
<evidence type="ECO:0000256" key="4">
    <source>
        <dbReference type="PIRSR" id="PIRSR600760-2"/>
    </source>
</evidence>
<dbReference type="GO" id="GO:0008934">
    <property type="term" value="F:inositol monophosphate 1-phosphatase activity"/>
    <property type="evidence" value="ECO:0007669"/>
    <property type="project" value="TreeGrafter"/>
</dbReference>
<dbReference type="InterPro" id="IPR020550">
    <property type="entry name" value="Inositol_monophosphatase_CS"/>
</dbReference>
<dbReference type="Proteomes" id="UP000315403">
    <property type="component" value="Unassembled WGS sequence"/>
</dbReference>
<keyword evidence="5" id="KW-0378">Hydrolase</keyword>
<feature type="binding site" evidence="4">
    <location>
        <position position="90"/>
    </location>
    <ligand>
        <name>Mg(2+)</name>
        <dbReference type="ChEBI" id="CHEBI:18420"/>
        <label>2</label>
    </ligand>
</feature>
<feature type="binding site" evidence="4">
    <location>
        <position position="213"/>
    </location>
    <ligand>
        <name>Mg(2+)</name>
        <dbReference type="ChEBI" id="CHEBI:18420"/>
        <label>1</label>
        <note>catalytic</note>
    </ligand>
</feature>
<dbReference type="PANTHER" id="PTHR20854:SF4">
    <property type="entry name" value="INOSITOL-1-MONOPHOSPHATASE-RELATED"/>
    <property type="match status" value="1"/>
</dbReference>
<proteinExistence type="inferred from homology"/>
<evidence type="ECO:0000256" key="1">
    <source>
        <dbReference type="ARBA" id="ARBA00009759"/>
    </source>
</evidence>